<evidence type="ECO:0000313" key="3">
    <source>
        <dbReference type="Proteomes" id="UP000231019"/>
    </source>
</evidence>
<dbReference type="EMBL" id="PFFQ01000011">
    <property type="protein sequence ID" value="PIW18764.1"/>
    <property type="molecule type" value="Genomic_DNA"/>
</dbReference>
<organism evidence="2 3">
    <name type="scientific">bacterium (Candidatus Blackallbacteria) CG17_big_fil_post_rev_8_21_14_2_50_48_46</name>
    <dbReference type="NCBI Taxonomy" id="2014261"/>
    <lineage>
        <taxon>Bacteria</taxon>
        <taxon>Candidatus Blackallbacteria</taxon>
    </lineage>
</organism>
<reference evidence="2 3" key="1">
    <citation type="submission" date="2017-09" db="EMBL/GenBank/DDBJ databases">
        <title>Depth-based differentiation of microbial function through sediment-hosted aquifers and enrichment of novel symbionts in the deep terrestrial subsurface.</title>
        <authorList>
            <person name="Probst A.J."/>
            <person name="Ladd B."/>
            <person name="Jarett J.K."/>
            <person name="Geller-Mcgrath D.E."/>
            <person name="Sieber C.M."/>
            <person name="Emerson J.B."/>
            <person name="Anantharaman K."/>
            <person name="Thomas B.C."/>
            <person name="Malmstrom R."/>
            <person name="Stieglmeier M."/>
            <person name="Klingl A."/>
            <person name="Woyke T."/>
            <person name="Ryan C.M."/>
            <person name="Banfield J.F."/>
        </authorList>
    </citation>
    <scope>NUCLEOTIDE SEQUENCE [LARGE SCALE GENOMIC DNA]</scope>
    <source>
        <strain evidence="2">CG17_big_fil_post_rev_8_21_14_2_50_48_46</strain>
    </source>
</reference>
<name>A0A2M7G9H4_9BACT</name>
<keyword evidence="1" id="KW-0472">Membrane</keyword>
<keyword evidence="1" id="KW-0812">Transmembrane</keyword>
<evidence type="ECO:0000313" key="2">
    <source>
        <dbReference type="EMBL" id="PIW18764.1"/>
    </source>
</evidence>
<dbReference type="AlphaFoldDB" id="A0A2M7G9H4"/>
<sequence>MKTRKSQHILFTIALIGFFSFQSLLPAFALVEPVKKVVDKKNAVDNTAEDDAIKAFNEQQDAITNSQSRLGDELKSLPGPNINFAELLRWVITVSASLAGSVGLYLLVMAGFKSISGTEESHNELKQVLVRVLVGLTVIFFSYKIIEFIMGIIWAGN</sequence>
<gene>
    <name evidence="2" type="ORF">COW36_03440</name>
</gene>
<feature type="transmembrane region" description="Helical" evidence="1">
    <location>
        <begin position="87"/>
        <end position="108"/>
    </location>
</feature>
<keyword evidence="1" id="KW-1133">Transmembrane helix</keyword>
<protein>
    <submittedName>
        <fullName evidence="2">Uncharacterized protein</fullName>
    </submittedName>
</protein>
<accession>A0A2M7G9H4</accession>
<comment type="caution">
    <text evidence="2">The sequence shown here is derived from an EMBL/GenBank/DDBJ whole genome shotgun (WGS) entry which is preliminary data.</text>
</comment>
<proteinExistence type="predicted"/>
<feature type="transmembrane region" description="Helical" evidence="1">
    <location>
        <begin position="128"/>
        <end position="155"/>
    </location>
</feature>
<evidence type="ECO:0000256" key="1">
    <source>
        <dbReference type="SAM" id="Phobius"/>
    </source>
</evidence>
<dbReference type="Proteomes" id="UP000231019">
    <property type="component" value="Unassembled WGS sequence"/>
</dbReference>